<evidence type="ECO:0000259" key="3">
    <source>
        <dbReference type="PROSITE" id="PS51186"/>
    </source>
</evidence>
<dbReference type="InterPro" id="IPR036388">
    <property type="entry name" value="WH-like_DNA-bd_sf"/>
</dbReference>
<dbReference type="GO" id="GO:0003700">
    <property type="term" value="F:DNA-binding transcription factor activity"/>
    <property type="evidence" value="ECO:0007669"/>
    <property type="project" value="InterPro"/>
</dbReference>
<evidence type="ECO:0000256" key="1">
    <source>
        <dbReference type="ARBA" id="ARBA00022679"/>
    </source>
</evidence>
<protein>
    <submittedName>
        <fullName evidence="4">Transcriptional regulator, MarR family protein</fullName>
    </submittedName>
</protein>
<reference evidence="4" key="2">
    <citation type="submission" date="2023-01" db="EMBL/GenBank/DDBJ databases">
        <authorList>
            <person name="Sun Q."/>
            <person name="Evtushenko L."/>
        </authorList>
    </citation>
    <scope>NUCLEOTIDE SEQUENCE</scope>
    <source>
        <strain evidence="4">VKM Ac-1069</strain>
    </source>
</reference>
<accession>A0A9W6L3S1</accession>
<proteinExistence type="predicted"/>
<dbReference type="PANTHER" id="PTHR43877:SF2">
    <property type="entry name" value="AMINOALKYLPHOSPHONATE N-ACETYLTRANSFERASE-RELATED"/>
    <property type="match status" value="1"/>
</dbReference>
<evidence type="ECO:0000313" key="5">
    <source>
        <dbReference type="Proteomes" id="UP001143463"/>
    </source>
</evidence>
<dbReference type="AlphaFoldDB" id="A0A9W6L3S1"/>
<dbReference type="Pfam" id="PF12802">
    <property type="entry name" value="MarR_2"/>
    <property type="match status" value="1"/>
</dbReference>
<organism evidence="4 5">
    <name type="scientific">Pseudonocardia halophobica</name>
    <dbReference type="NCBI Taxonomy" id="29401"/>
    <lineage>
        <taxon>Bacteria</taxon>
        <taxon>Bacillati</taxon>
        <taxon>Actinomycetota</taxon>
        <taxon>Actinomycetes</taxon>
        <taxon>Pseudonocardiales</taxon>
        <taxon>Pseudonocardiaceae</taxon>
        <taxon>Pseudonocardia</taxon>
    </lineage>
</organism>
<dbReference type="SMART" id="SM00347">
    <property type="entry name" value="HTH_MARR"/>
    <property type="match status" value="1"/>
</dbReference>
<dbReference type="Proteomes" id="UP001143463">
    <property type="component" value="Unassembled WGS sequence"/>
</dbReference>
<keyword evidence="2" id="KW-0012">Acyltransferase</keyword>
<dbReference type="InterPro" id="IPR050832">
    <property type="entry name" value="Bact_Acetyltransf"/>
</dbReference>
<keyword evidence="5" id="KW-1185">Reference proteome</keyword>
<dbReference type="RefSeq" id="WP_037048217.1">
    <property type="nucleotide sequence ID" value="NZ_BAAAUZ010000029.1"/>
</dbReference>
<evidence type="ECO:0000313" key="4">
    <source>
        <dbReference type="EMBL" id="GLL12412.1"/>
    </source>
</evidence>
<dbReference type="SUPFAM" id="SSF55729">
    <property type="entry name" value="Acyl-CoA N-acyltransferases (Nat)"/>
    <property type="match status" value="1"/>
</dbReference>
<feature type="domain" description="N-acetyltransferase" evidence="3">
    <location>
        <begin position="147"/>
        <end position="291"/>
    </location>
</feature>
<dbReference type="GO" id="GO:0016747">
    <property type="term" value="F:acyltransferase activity, transferring groups other than amino-acyl groups"/>
    <property type="evidence" value="ECO:0007669"/>
    <property type="project" value="InterPro"/>
</dbReference>
<gene>
    <name evidence="4" type="ORF">GCM10017577_35530</name>
</gene>
<dbReference type="CDD" id="cd04301">
    <property type="entry name" value="NAT_SF"/>
    <property type="match status" value="1"/>
</dbReference>
<dbReference type="Gene3D" id="1.10.10.10">
    <property type="entry name" value="Winged helix-like DNA-binding domain superfamily/Winged helix DNA-binding domain"/>
    <property type="match status" value="1"/>
</dbReference>
<dbReference type="Pfam" id="PF00583">
    <property type="entry name" value="Acetyltransf_1"/>
    <property type="match status" value="1"/>
</dbReference>
<evidence type="ECO:0000256" key="2">
    <source>
        <dbReference type="ARBA" id="ARBA00023315"/>
    </source>
</evidence>
<dbReference type="Gene3D" id="3.40.630.30">
    <property type="match status" value="1"/>
</dbReference>
<dbReference type="PANTHER" id="PTHR43877">
    <property type="entry name" value="AMINOALKYLPHOSPHONATE N-ACETYLTRANSFERASE-RELATED-RELATED"/>
    <property type="match status" value="1"/>
</dbReference>
<dbReference type="InterPro" id="IPR016181">
    <property type="entry name" value="Acyl_CoA_acyltransferase"/>
</dbReference>
<name>A0A9W6L3S1_9PSEU</name>
<keyword evidence="1" id="KW-0808">Transferase</keyword>
<dbReference type="InterPro" id="IPR000182">
    <property type="entry name" value="GNAT_dom"/>
</dbReference>
<reference evidence="4" key="1">
    <citation type="journal article" date="2014" name="Int. J. Syst. Evol. Microbiol.">
        <title>Complete genome sequence of Corynebacterium casei LMG S-19264T (=DSM 44701T), isolated from a smear-ripened cheese.</title>
        <authorList>
            <consortium name="US DOE Joint Genome Institute (JGI-PGF)"/>
            <person name="Walter F."/>
            <person name="Albersmeier A."/>
            <person name="Kalinowski J."/>
            <person name="Ruckert C."/>
        </authorList>
    </citation>
    <scope>NUCLEOTIDE SEQUENCE</scope>
    <source>
        <strain evidence="4">VKM Ac-1069</strain>
    </source>
</reference>
<sequence>MDEVAAVRRFHRAVVRRVGALEEGYLGRDRPLGQARLLWEIGPEGAEVRDLRARLGLDSGYLSRMLRALEAAGLVTVDADGTDGRVRRARLTAAGRAERVELDRRSDALAASILEPLNPRQRDRLIAATAEVERLLVASTVRVAVTPPTRPEAQECLRAYANELAERFDGGFDPTVGPAAGAAEFTPPKGEFLVAMLDGEPVGCVGVRFRPDVAEIKRMWVAPAARGLGLARRLLAEIEERARVHGLRATRLDTNGTLVEAIALYRSAGYREVPPFNDNPYAQHWFARELDPAG</sequence>
<dbReference type="PROSITE" id="PS51186">
    <property type="entry name" value="GNAT"/>
    <property type="match status" value="1"/>
</dbReference>
<dbReference type="EMBL" id="BSFQ01000014">
    <property type="protein sequence ID" value="GLL12412.1"/>
    <property type="molecule type" value="Genomic_DNA"/>
</dbReference>
<dbReference type="SUPFAM" id="SSF46785">
    <property type="entry name" value="Winged helix' DNA-binding domain"/>
    <property type="match status" value="1"/>
</dbReference>
<comment type="caution">
    <text evidence="4">The sequence shown here is derived from an EMBL/GenBank/DDBJ whole genome shotgun (WGS) entry which is preliminary data.</text>
</comment>
<dbReference type="InterPro" id="IPR036390">
    <property type="entry name" value="WH_DNA-bd_sf"/>
</dbReference>
<dbReference type="InterPro" id="IPR000835">
    <property type="entry name" value="HTH_MarR-typ"/>
</dbReference>